<evidence type="ECO:0000313" key="3">
    <source>
        <dbReference type="WBParaSite" id="TREG1_83260.1"/>
    </source>
</evidence>
<dbReference type="WBParaSite" id="TREG1_83260.1">
    <property type="protein sequence ID" value="TREG1_83260.1"/>
    <property type="gene ID" value="TREG1_83260"/>
</dbReference>
<feature type="region of interest" description="Disordered" evidence="1">
    <location>
        <begin position="49"/>
        <end position="70"/>
    </location>
</feature>
<evidence type="ECO:0000313" key="2">
    <source>
        <dbReference type="Proteomes" id="UP000050795"/>
    </source>
</evidence>
<dbReference type="Proteomes" id="UP000050795">
    <property type="component" value="Unassembled WGS sequence"/>
</dbReference>
<accession>A0AA85KA54</accession>
<name>A0AA85KA54_TRIRE</name>
<reference evidence="2" key="1">
    <citation type="submission" date="2022-06" db="EMBL/GenBank/DDBJ databases">
        <authorList>
            <person name="Berger JAMES D."/>
            <person name="Berger JAMES D."/>
        </authorList>
    </citation>
    <scope>NUCLEOTIDE SEQUENCE [LARGE SCALE GENOMIC DNA]</scope>
</reference>
<protein>
    <submittedName>
        <fullName evidence="3">Uncharacterized protein</fullName>
    </submittedName>
</protein>
<sequence length="301" mass="34779">MDRQRSFEVLDLESDELKQELVIEAKQIEEYETERIQLLTNEVSAEESTNSFSDLVPQHESPSTELLESDCSENSLSTSSDFVKLDVDEEQTAVTQFTTSHDLDKSQSSALSYETKTSILYHQLEVQFSKTLPTIISDRIHFYFHDFLLASILFSLLLGHMLYTEQCNIKLVIEAKQIEEYETERIQLLTNVSLLSTEISRRDAAYQYLKNKHKQLKNVTRQLQLDLSIVTTELRDRKSAYGKLKSDYKVMKRKMNGLTSELRKLKIALMDIKRSSLFFPGVRLIKDILCRILSVCPDLDG</sequence>
<proteinExistence type="predicted"/>
<reference evidence="3" key="2">
    <citation type="submission" date="2023-11" db="UniProtKB">
        <authorList>
            <consortium name="WormBaseParasite"/>
        </authorList>
    </citation>
    <scope>IDENTIFICATION</scope>
</reference>
<keyword evidence="2" id="KW-1185">Reference proteome</keyword>
<organism evidence="2 3">
    <name type="scientific">Trichobilharzia regenti</name>
    <name type="common">Nasal bird schistosome</name>
    <dbReference type="NCBI Taxonomy" id="157069"/>
    <lineage>
        <taxon>Eukaryota</taxon>
        <taxon>Metazoa</taxon>
        <taxon>Spiralia</taxon>
        <taxon>Lophotrochozoa</taxon>
        <taxon>Platyhelminthes</taxon>
        <taxon>Trematoda</taxon>
        <taxon>Digenea</taxon>
        <taxon>Strigeidida</taxon>
        <taxon>Schistosomatoidea</taxon>
        <taxon>Schistosomatidae</taxon>
        <taxon>Trichobilharzia</taxon>
    </lineage>
</organism>
<evidence type="ECO:0000256" key="1">
    <source>
        <dbReference type="SAM" id="MobiDB-lite"/>
    </source>
</evidence>
<feature type="compositionally biased region" description="Polar residues" evidence="1">
    <location>
        <begin position="60"/>
        <end position="70"/>
    </location>
</feature>
<dbReference type="AlphaFoldDB" id="A0AA85KA54"/>